<comment type="caution">
    <text evidence="2">The sequence shown here is derived from an EMBL/GenBank/DDBJ whole genome shotgun (WGS) entry which is preliminary data.</text>
</comment>
<dbReference type="EMBL" id="JBANRG010000006">
    <property type="protein sequence ID" value="KAK7465610.1"/>
    <property type="molecule type" value="Genomic_DNA"/>
</dbReference>
<feature type="compositionally biased region" description="Polar residues" evidence="1">
    <location>
        <begin position="22"/>
        <end position="49"/>
    </location>
</feature>
<sequence length="88" mass="9343">MPVPSFLTSIADKATNFAGQHLPSQARPTSPDSATQPPANQAAQGQSAAHKSHAFEAIQHQIRAFGQQYGQVYSSSFEKKGKKGGFSV</sequence>
<proteinExistence type="predicted"/>
<gene>
    <name evidence="2" type="primary">LSP1_3</name>
    <name evidence="3" type="synonym">LSP1_1</name>
    <name evidence="3" type="ORF">VKT23_005581</name>
    <name evidence="2" type="ORF">VKT23_006984</name>
</gene>
<evidence type="ECO:0000313" key="3">
    <source>
        <dbReference type="EMBL" id="KAK7465610.1"/>
    </source>
</evidence>
<feature type="region of interest" description="Disordered" evidence="1">
    <location>
        <begin position="17"/>
        <end position="52"/>
    </location>
</feature>
<reference evidence="2 4" key="1">
    <citation type="submission" date="2024-01" db="EMBL/GenBank/DDBJ databases">
        <title>A draft genome for the cacao thread blight pathogen Marasmiellus scandens.</title>
        <authorList>
            <person name="Baruah I.K."/>
            <person name="Leung J."/>
            <person name="Bukari Y."/>
            <person name="Amoako-Attah I."/>
            <person name="Meinhardt L.W."/>
            <person name="Bailey B.A."/>
            <person name="Cohen S.P."/>
        </authorList>
    </citation>
    <scope>NUCLEOTIDE SEQUENCE [LARGE SCALE GENOMIC DNA]</scope>
    <source>
        <strain evidence="2 4">GH-19</strain>
    </source>
</reference>
<name>A0ABR1JLF2_9AGAR</name>
<accession>A0ABR1JLF2</accession>
<protein>
    <submittedName>
        <fullName evidence="2">Lipid-binding protein</fullName>
    </submittedName>
</protein>
<dbReference type="Proteomes" id="UP001498398">
    <property type="component" value="Unassembled WGS sequence"/>
</dbReference>
<evidence type="ECO:0000256" key="1">
    <source>
        <dbReference type="SAM" id="MobiDB-lite"/>
    </source>
</evidence>
<organism evidence="2 4">
    <name type="scientific">Marasmiellus scandens</name>
    <dbReference type="NCBI Taxonomy" id="2682957"/>
    <lineage>
        <taxon>Eukaryota</taxon>
        <taxon>Fungi</taxon>
        <taxon>Dikarya</taxon>
        <taxon>Basidiomycota</taxon>
        <taxon>Agaricomycotina</taxon>
        <taxon>Agaricomycetes</taxon>
        <taxon>Agaricomycetidae</taxon>
        <taxon>Agaricales</taxon>
        <taxon>Marasmiineae</taxon>
        <taxon>Omphalotaceae</taxon>
        <taxon>Marasmiellus</taxon>
    </lineage>
</organism>
<evidence type="ECO:0000313" key="2">
    <source>
        <dbReference type="EMBL" id="KAK7463642.1"/>
    </source>
</evidence>
<dbReference type="EMBL" id="JBANRG010000009">
    <property type="protein sequence ID" value="KAK7463642.1"/>
    <property type="molecule type" value="Genomic_DNA"/>
</dbReference>
<keyword evidence="4" id="KW-1185">Reference proteome</keyword>
<evidence type="ECO:0000313" key="4">
    <source>
        <dbReference type="Proteomes" id="UP001498398"/>
    </source>
</evidence>